<evidence type="ECO:0000313" key="1">
    <source>
        <dbReference type="EMBL" id="KAK1858026.1"/>
    </source>
</evidence>
<keyword evidence="2" id="KW-1185">Reference proteome</keyword>
<organism evidence="1 2">
    <name type="scientific">Pyropia yezoensis</name>
    <name type="common">Susabi-nori</name>
    <name type="synonym">Porphyra yezoensis</name>
    <dbReference type="NCBI Taxonomy" id="2788"/>
    <lineage>
        <taxon>Eukaryota</taxon>
        <taxon>Rhodophyta</taxon>
        <taxon>Bangiophyceae</taxon>
        <taxon>Bangiales</taxon>
        <taxon>Bangiaceae</taxon>
        <taxon>Pyropia</taxon>
    </lineage>
</organism>
<dbReference type="EMBL" id="CM020618">
    <property type="protein sequence ID" value="KAK1858026.1"/>
    <property type="molecule type" value="Genomic_DNA"/>
</dbReference>
<protein>
    <submittedName>
        <fullName evidence="1">Uncharacterized protein</fullName>
    </submittedName>
</protein>
<reference evidence="1" key="1">
    <citation type="submission" date="2019-11" db="EMBL/GenBank/DDBJ databases">
        <title>Nori genome reveals adaptations in red seaweeds to the harsh intertidal environment.</title>
        <authorList>
            <person name="Wang D."/>
            <person name="Mao Y."/>
        </authorList>
    </citation>
    <scope>NUCLEOTIDE SEQUENCE</scope>
    <source>
        <tissue evidence="1">Gametophyte</tissue>
    </source>
</reference>
<dbReference type="Proteomes" id="UP000798662">
    <property type="component" value="Chromosome 1"/>
</dbReference>
<comment type="caution">
    <text evidence="1">The sequence shown here is derived from an EMBL/GenBank/DDBJ whole genome shotgun (WGS) entry which is preliminary data.</text>
</comment>
<proteinExistence type="predicted"/>
<gene>
    <name evidence="1" type="ORF">I4F81_000640</name>
</gene>
<evidence type="ECO:0000313" key="2">
    <source>
        <dbReference type="Proteomes" id="UP000798662"/>
    </source>
</evidence>
<sequence>MSSSLPPLPPRSTGHSSPSPRSATPAPGAGGSVLLGVDAAAVTKKMAVTAAARRAIAASRARREATARAVELALRAEGEKEATMADARAVDATTAVPGGAASGMPMGAQGAAERGSTPPVPAAGPRTGVGCPPSTGAPALLLDDSRGPAGGADCDVPVVRAAARVADTRPAEAGCAVVTAPRPAVRAAAGVRGTRPADASFAVDGAAGERPSPAVAPGLSSSGTVEAPDDVGDDTSGRRGKGKGKGKVWNLEERVALCKAFAVATLNSASGSDQTPENFWKAVYNGFVGLTPTNVAASKLKGRWADRPVGSAQTEFQRNVGPSCQRYAHFYFISSSDDLTGNLDEEGVKRAARGLYSATSAYDAARKDGEEEDARATAGMDLPERRPRMPPDNWGPCWDQLRVLDKWSGAAADPEIEALYGAHACVDGAAKRPGKGKRPPLQQNLMGNKAAKRQARGKAESIGEEDGLLQALESSNEAIKTMVSSISKRAAACEAAQRAEDRRMAAEYFNREGVRDTPEALEFRSNLHQEMVRLGRSVLSTALERRTDSSMALPGRAASPSAGTPASSDSGHAADRRAAISPGARAMATKKQNALLRQRVIDLTMSSTTLGASNARVAAPAAGSDAGGSAARVSGASSRAEDIDAGATKSILYGLDDSSSEEEEEDDGTR</sequence>
<name>A0ACC3BJV7_PYRYE</name>
<accession>A0ACC3BJV7</accession>